<evidence type="ECO:0000313" key="1">
    <source>
        <dbReference type="EMBL" id="CAI9724487.1"/>
    </source>
</evidence>
<dbReference type="EMBL" id="OX597819">
    <property type="protein sequence ID" value="CAI9724487.1"/>
    <property type="molecule type" value="Genomic_DNA"/>
</dbReference>
<reference evidence="1" key="1">
    <citation type="submission" date="2023-08" db="EMBL/GenBank/DDBJ databases">
        <authorList>
            <person name="Alioto T."/>
            <person name="Alioto T."/>
            <person name="Gomez Garrido J."/>
        </authorList>
    </citation>
    <scope>NUCLEOTIDE SEQUENCE</scope>
</reference>
<proteinExistence type="predicted"/>
<name>A0AA36B0S5_OCTVU</name>
<dbReference type="AlphaFoldDB" id="A0AA36B0S5"/>
<accession>A0AA36B0S5</accession>
<keyword evidence="2" id="KW-1185">Reference proteome</keyword>
<evidence type="ECO:0000313" key="2">
    <source>
        <dbReference type="Proteomes" id="UP001162480"/>
    </source>
</evidence>
<gene>
    <name evidence="1" type="ORF">OCTVUL_1B028041</name>
</gene>
<dbReference type="Proteomes" id="UP001162480">
    <property type="component" value="Chromosome 6"/>
</dbReference>
<organism evidence="1 2">
    <name type="scientific">Octopus vulgaris</name>
    <name type="common">Common octopus</name>
    <dbReference type="NCBI Taxonomy" id="6645"/>
    <lineage>
        <taxon>Eukaryota</taxon>
        <taxon>Metazoa</taxon>
        <taxon>Spiralia</taxon>
        <taxon>Lophotrochozoa</taxon>
        <taxon>Mollusca</taxon>
        <taxon>Cephalopoda</taxon>
        <taxon>Coleoidea</taxon>
        <taxon>Octopodiformes</taxon>
        <taxon>Octopoda</taxon>
        <taxon>Incirrata</taxon>
        <taxon>Octopodidae</taxon>
        <taxon>Octopus</taxon>
    </lineage>
</organism>
<sequence>MDLNKLGNVQRDIIKDRRLTDTELEEIKEKVNRFHRITPNTNEIEIGTTENQEGDVIEEPSVSVVKKRQVREKRSVITDGQMYGEGQYIQLFLHCTTTSSQ</sequence>
<protein>
    <submittedName>
        <fullName evidence="1">Uncharacterized protein</fullName>
    </submittedName>
</protein>